<keyword evidence="2" id="KW-1185">Reference proteome</keyword>
<proteinExistence type="predicted"/>
<evidence type="ECO:0000313" key="1">
    <source>
        <dbReference type="EMBL" id="KAF7818003.1"/>
    </source>
</evidence>
<sequence length="82" mass="9137">MLQLYYPTNAVALALKDSDTASTFASTSPIPTSLGPSLLVIFNVLTQKPHRKSNSSWQWKSELEPMVLRFYGFAVIGFVLML</sequence>
<accession>A0A834T960</accession>
<dbReference type="EMBL" id="JAAIUW010000008">
    <property type="protein sequence ID" value="KAF7818003.1"/>
    <property type="molecule type" value="Genomic_DNA"/>
</dbReference>
<organism evidence="1 2">
    <name type="scientific">Senna tora</name>
    <dbReference type="NCBI Taxonomy" id="362788"/>
    <lineage>
        <taxon>Eukaryota</taxon>
        <taxon>Viridiplantae</taxon>
        <taxon>Streptophyta</taxon>
        <taxon>Embryophyta</taxon>
        <taxon>Tracheophyta</taxon>
        <taxon>Spermatophyta</taxon>
        <taxon>Magnoliopsida</taxon>
        <taxon>eudicotyledons</taxon>
        <taxon>Gunneridae</taxon>
        <taxon>Pentapetalae</taxon>
        <taxon>rosids</taxon>
        <taxon>fabids</taxon>
        <taxon>Fabales</taxon>
        <taxon>Fabaceae</taxon>
        <taxon>Caesalpinioideae</taxon>
        <taxon>Cassia clade</taxon>
        <taxon>Senna</taxon>
    </lineage>
</organism>
<name>A0A834T960_9FABA</name>
<reference evidence="1" key="1">
    <citation type="submission" date="2020-09" db="EMBL/GenBank/DDBJ databases">
        <title>Genome-Enabled Discovery of Anthraquinone Biosynthesis in Senna tora.</title>
        <authorList>
            <person name="Kang S.-H."/>
            <person name="Pandey R.P."/>
            <person name="Lee C.-M."/>
            <person name="Sim J.-S."/>
            <person name="Jeong J.-T."/>
            <person name="Choi B.-S."/>
            <person name="Jung M."/>
            <person name="Ginzburg D."/>
            <person name="Zhao K."/>
            <person name="Won S.Y."/>
            <person name="Oh T.-J."/>
            <person name="Yu Y."/>
            <person name="Kim N.-H."/>
            <person name="Lee O.R."/>
            <person name="Lee T.-H."/>
            <person name="Bashyal P."/>
            <person name="Kim T.-S."/>
            <person name="Lee W.-H."/>
            <person name="Kawkins C."/>
            <person name="Kim C.-K."/>
            <person name="Kim J.S."/>
            <person name="Ahn B.O."/>
            <person name="Rhee S.Y."/>
            <person name="Sohng J.K."/>
        </authorList>
    </citation>
    <scope>NUCLEOTIDE SEQUENCE</scope>
    <source>
        <tissue evidence="1">Leaf</tissue>
    </source>
</reference>
<evidence type="ECO:0000313" key="2">
    <source>
        <dbReference type="Proteomes" id="UP000634136"/>
    </source>
</evidence>
<dbReference type="Proteomes" id="UP000634136">
    <property type="component" value="Unassembled WGS sequence"/>
</dbReference>
<dbReference type="AlphaFoldDB" id="A0A834T960"/>
<comment type="caution">
    <text evidence="1">The sequence shown here is derived from an EMBL/GenBank/DDBJ whole genome shotgun (WGS) entry which is preliminary data.</text>
</comment>
<protein>
    <submittedName>
        <fullName evidence="1">Uncharacterized protein</fullName>
    </submittedName>
</protein>
<gene>
    <name evidence="1" type="ORF">G2W53_023458</name>
</gene>